<evidence type="ECO:0000313" key="3">
    <source>
        <dbReference type="Proteomes" id="UP001367508"/>
    </source>
</evidence>
<dbReference type="Proteomes" id="UP001367508">
    <property type="component" value="Unassembled WGS sequence"/>
</dbReference>
<keyword evidence="3" id="KW-1185">Reference proteome</keyword>
<comment type="caution">
    <text evidence="2">The sequence shown here is derived from an EMBL/GenBank/DDBJ whole genome shotgun (WGS) entry which is preliminary data.</text>
</comment>
<dbReference type="AlphaFoldDB" id="A0AAN9JTR1"/>
<dbReference type="EMBL" id="JAYMYQ010000011">
    <property type="protein sequence ID" value="KAK7305275.1"/>
    <property type="molecule type" value="Genomic_DNA"/>
</dbReference>
<feature type="region of interest" description="Disordered" evidence="1">
    <location>
        <begin position="1"/>
        <end position="21"/>
    </location>
</feature>
<accession>A0AAN9JTR1</accession>
<reference evidence="2 3" key="1">
    <citation type="submission" date="2024-01" db="EMBL/GenBank/DDBJ databases">
        <title>The genomes of 5 underutilized Papilionoideae crops provide insights into root nodulation and disease resistanc.</title>
        <authorList>
            <person name="Jiang F."/>
        </authorList>
    </citation>
    <scope>NUCLEOTIDE SEQUENCE [LARGE SCALE GENOMIC DNA]</scope>
    <source>
        <strain evidence="2">LVBAO_FW01</strain>
        <tissue evidence="2">Leaves</tissue>
    </source>
</reference>
<sequence length="98" mass="10754">MEKNKPEDWAVGPPTCEGSAVRIPARGTSHLPQHRIVMGHMLLSTLLQQSQTVTVAVETKRPPSLNSEFTSEAAGSYFAEASKFNAVQTNIPIVNYRM</sequence>
<gene>
    <name evidence="2" type="ORF">VNO77_43177</name>
</gene>
<evidence type="ECO:0000256" key="1">
    <source>
        <dbReference type="SAM" id="MobiDB-lite"/>
    </source>
</evidence>
<organism evidence="2 3">
    <name type="scientific">Canavalia gladiata</name>
    <name type="common">Sword bean</name>
    <name type="synonym">Dolichos gladiatus</name>
    <dbReference type="NCBI Taxonomy" id="3824"/>
    <lineage>
        <taxon>Eukaryota</taxon>
        <taxon>Viridiplantae</taxon>
        <taxon>Streptophyta</taxon>
        <taxon>Embryophyta</taxon>
        <taxon>Tracheophyta</taxon>
        <taxon>Spermatophyta</taxon>
        <taxon>Magnoliopsida</taxon>
        <taxon>eudicotyledons</taxon>
        <taxon>Gunneridae</taxon>
        <taxon>Pentapetalae</taxon>
        <taxon>rosids</taxon>
        <taxon>fabids</taxon>
        <taxon>Fabales</taxon>
        <taxon>Fabaceae</taxon>
        <taxon>Papilionoideae</taxon>
        <taxon>50 kb inversion clade</taxon>
        <taxon>NPAAA clade</taxon>
        <taxon>indigoferoid/millettioid clade</taxon>
        <taxon>Phaseoleae</taxon>
        <taxon>Canavalia</taxon>
    </lineage>
</organism>
<proteinExistence type="predicted"/>
<name>A0AAN9JTR1_CANGL</name>
<evidence type="ECO:0000313" key="2">
    <source>
        <dbReference type="EMBL" id="KAK7305275.1"/>
    </source>
</evidence>
<protein>
    <submittedName>
        <fullName evidence="2">Uncharacterized protein</fullName>
    </submittedName>
</protein>